<dbReference type="NCBIfam" id="TIGR00530">
    <property type="entry name" value="AGP_acyltrn"/>
    <property type="match status" value="1"/>
</dbReference>
<evidence type="ECO:0000313" key="7">
    <source>
        <dbReference type="Proteomes" id="UP001470288"/>
    </source>
</evidence>
<gene>
    <name evidence="6" type="ORF">WMO62_09345</name>
</gene>
<keyword evidence="3 4" id="KW-0012">Acyltransferase</keyword>
<dbReference type="CDD" id="cd07989">
    <property type="entry name" value="LPLAT_AGPAT-like"/>
    <property type="match status" value="1"/>
</dbReference>
<sequence length="238" mass="27154">MKRILLMVCRNIFIVPWLYLKLCWYASHTNSIPVEKKMALLKTIVGYANRGGNVEIKAYGVENIPSEGSFMFFPNHQGLYDVLAMIETSPIFFSVVVKKELMKIGFLRTVFKIMGAYAIDREDVRQSMKVIQSVSEDVKNGKSFLIFPEGTRSRNGNEIGEFKGGSFKSATKAKCPIVPVAIIDSYKAFDTKSIEKVTVQVHYLEPLYYDDYKMLKTHEIAEIVSKKIEKTIDNYTKC</sequence>
<organism evidence="6 7">
    <name type="scientific">Hominiventricola aquisgranensis</name>
    <dbReference type="NCBI Taxonomy" id="3133164"/>
    <lineage>
        <taxon>Bacteria</taxon>
        <taxon>Bacillati</taxon>
        <taxon>Bacillota</taxon>
        <taxon>Clostridia</taxon>
        <taxon>Lachnospirales</taxon>
        <taxon>Lachnospiraceae</taxon>
        <taxon>Hominiventricola</taxon>
    </lineage>
</organism>
<dbReference type="EMBL" id="JBBMFC010000015">
    <property type="protein sequence ID" value="MEQ2579034.1"/>
    <property type="molecule type" value="Genomic_DNA"/>
</dbReference>
<keyword evidence="4" id="KW-0594">Phospholipid biosynthesis</keyword>
<dbReference type="GO" id="GO:0016746">
    <property type="term" value="F:acyltransferase activity"/>
    <property type="evidence" value="ECO:0007669"/>
    <property type="project" value="UniProtKB-KW"/>
</dbReference>
<keyword evidence="4" id="KW-1208">Phospholipid metabolism</keyword>
<evidence type="ECO:0000256" key="1">
    <source>
        <dbReference type="ARBA" id="ARBA00008655"/>
    </source>
</evidence>
<evidence type="ECO:0000256" key="3">
    <source>
        <dbReference type="ARBA" id="ARBA00023315"/>
    </source>
</evidence>
<dbReference type="InterPro" id="IPR002123">
    <property type="entry name" value="Plipid/glycerol_acylTrfase"/>
</dbReference>
<proteinExistence type="inferred from homology"/>
<comment type="caution">
    <text evidence="6">The sequence shown here is derived from an EMBL/GenBank/DDBJ whole genome shotgun (WGS) entry which is preliminary data.</text>
</comment>
<dbReference type="EC" id="2.3.1.51" evidence="4"/>
<dbReference type="SMART" id="SM00563">
    <property type="entry name" value="PlsC"/>
    <property type="match status" value="1"/>
</dbReference>
<dbReference type="Proteomes" id="UP001470288">
    <property type="component" value="Unassembled WGS sequence"/>
</dbReference>
<evidence type="ECO:0000256" key="2">
    <source>
        <dbReference type="ARBA" id="ARBA00022679"/>
    </source>
</evidence>
<comment type="similarity">
    <text evidence="1 4">Belongs to the 1-acyl-sn-glycerol-3-phosphate acyltransferase family.</text>
</comment>
<name>A0ABV1I1H1_9FIRM</name>
<evidence type="ECO:0000256" key="4">
    <source>
        <dbReference type="RuleBase" id="RU361267"/>
    </source>
</evidence>
<comment type="domain">
    <text evidence="4">The HXXXXD motif is essential for acyltransferase activity and may constitute the binding site for the phosphate moiety of the glycerol-3-phosphate.</text>
</comment>
<protein>
    <recommendedName>
        <fullName evidence="4">1-acyl-sn-glycerol-3-phosphate acyltransferase</fullName>
        <ecNumber evidence="4">2.3.1.51</ecNumber>
    </recommendedName>
</protein>
<keyword evidence="4" id="KW-0443">Lipid metabolism</keyword>
<evidence type="ECO:0000259" key="5">
    <source>
        <dbReference type="SMART" id="SM00563"/>
    </source>
</evidence>
<dbReference type="InterPro" id="IPR004552">
    <property type="entry name" value="AGP_acyltrans"/>
</dbReference>
<keyword evidence="7" id="KW-1185">Reference proteome</keyword>
<evidence type="ECO:0000313" key="6">
    <source>
        <dbReference type="EMBL" id="MEQ2579034.1"/>
    </source>
</evidence>
<accession>A0ABV1I1H1</accession>
<dbReference type="PANTHER" id="PTHR10434:SF11">
    <property type="entry name" value="1-ACYL-SN-GLYCEROL-3-PHOSPHATE ACYLTRANSFERASE"/>
    <property type="match status" value="1"/>
</dbReference>
<reference evidence="6 7" key="1">
    <citation type="submission" date="2024-03" db="EMBL/GenBank/DDBJ databases">
        <title>Human intestinal bacterial collection.</title>
        <authorList>
            <person name="Pauvert C."/>
            <person name="Hitch T.C.A."/>
            <person name="Clavel T."/>
        </authorList>
    </citation>
    <scope>NUCLEOTIDE SEQUENCE [LARGE SCALE GENOMIC DNA]</scope>
    <source>
        <strain evidence="6 7">CLA-AA-H78B</strain>
    </source>
</reference>
<keyword evidence="4" id="KW-0444">Lipid biosynthesis</keyword>
<dbReference type="Pfam" id="PF01553">
    <property type="entry name" value="Acyltransferase"/>
    <property type="match status" value="1"/>
</dbReference>
<feature type="domain" description="Phospholipid/glycerol acyltransferase" evidence="5">
    <location>
        <begin position="70"/>
        <end position="185"/>
    </location>
</feature>
<keyword evidence="2 4" id="KW-0808">Transferase</keyword>
<comment type="catalytic activity">
    <reaction evidence="4">
        <text>a 1-acyl-sn-glycero-3-phosphate + an acyl-CoA = a 1,2-diacyl-sn-glycero-3-phosphate + CoA</text>
        <dbReference type="Rhea" id="RHEA:19709"/>
        <dbReference type="ChEBI" id="CHEBI:57287"/>
        <dbReference type="ChEBI" id="CHEBI:57970"/>
        <dbReference type="ChEBI" id="CHEBI:58342"/>
        <dbReference type="ChEBI" id="CHEBI:58608"/>
        <dbReference type="EC" id="2.3.1.51"/>
    </reaction>
</comment>
<dbReference type="PANTHER" id="PTHR10434">
    <property type="entry name" value="1-ACYL-SN-GLYCEROL-3-PHOSPHATE ACYLTRANSFERASE"/>
    <property type="match status" value="1"/>
</dbReference>
<dbReference type="SUPFAM" id="SSF69593">
    <property type="entry name" value="Glycerol-3-phosphate (1)-acyltransferase"/>
    <property type="match status" value="1"/>
</dbReference>
<dbReference type="RefSeq" id="WP_147602461.1">
    <property type="nucleotide sequence ID" value="NZ_JBBMFC010000015.1"/>
</dbReference>